<evidence type="ECO:0000313" key="4">
    <source>
        <dbReference type="Proteomes" id="UP000054498"/>
    </source>
</evidence>
<dbReference type="AlphaFoldDB" id="A0A0D2KQH0"/>
<organism evidence="3 4">
    <name type="scientific">Monoraphidium neglectum</name>
    <dbReference type="NCBI Taxonomy" id="145388"/>
    <lineage>
        <taxon>Eukaryota</taxon>
        <taxon>Viridiplantae</taxon>
        <taxon>Chlorophyta</taxon>
        <taxon>core chlorophytes</taxon>
        <taxon>Chlorophyceae</taxon>
        <taxon>CS clade</taxon>
        <taxon>Sphaeropleales</taxon>
        <taxon>Selenastraceae</taxon>
        <taxon>Monoraphidium</taxon>
    </lineage>
</organism>
<name>A0A0D2KQH0_9CHLO</name>
<sequence>MARIARSCVPLVVAQLLLSFTANSEGVSPAAAAKKQTLALCAPVQALVKSSCSTKIGPTTVDQLCSALLAPAVVTPDSLVPSRVNYGCGLATAAQLTNVSSGLAALESTVAAVMNQSGAFQTALSQGSQQAAALQAKAAALEATVAALNSTVQQLTATLNETVAAAIAQQAAALLAADQAVGKQLASLVAAKQTFSQDIAALKVEAQQCQCSQELSALNATSLTLAVAGAANAAAIASVNASAAALASAEAQRAAAVSAPGASVATLNSTVAAIDLSLHVRKTDAIDAATLGGVAAALYLRKRVVLFAYQTLVSGGLGGRAGADATCQAATTRPAGLVQARAFLSVDASDAIKDFPTKYGVPVNLPVESGGGIVVAGNWTELLGGSIRVSLSSAGVTNTYW</sequence>
<feature type="chain" id="PRO_5002245858" evidence="2">
    <location>
        <begin position="27"/>
        <end position="401"/>
    </location>
</feature>
<proteinExistence type="predicted"/>
<evidence type="ECO:0000313" key="3">
    <source>
        <dbReference type="EMBL" id="KIY97873.1"/>
    </source>
</evidence>
<dbReference type="Gene3D" id="3.10.100.10">
    <property type="entry name" value="Mannose-Binding Protein A, subunit A"/>
    <property type="match status" value="1"/>
</dbReference>
<dbReference type="Gene3D" id="1.10.287.1490">
    <property type="match status" value="1"/>
</dbReference>
<reference evidence="3 4" key="1">
    <citation type="journal article" date="2013" name="BMC Genomics">
        <title>Reconstruction of the lipid metabolism for the microalga Monoraphidium neglectum from its genome sequence reveals characteristics suitable for biofuel production.</title>
        <authorList>
            <person name="Bogen C."/>
            <person name="Al-Dilaimi A."/>
            <person name="Albersmeier A."/>
            <person name="Wichmann J."/>
            <person name="Grundmann M."/>
            <person name="Rupp O."/>
            <person name="Lauersen K.J."/>
            <person name="Blifernez-Klassen O."/>
            <person name="Kalinowski J."/>
            <person name="Goesmann A."/>
            <person name="Mussgnug J.H."/>
            <person name="Kruse O."/>
        </authorList>
    </citation>
    <scope>NUCLEOTIDE SEQUENCE [LARGE SCALE GENOMIC DNA]</scope>
    <source>
        <strain evidence="3 4">SAG 48.87</strain>
    </source>
</reference>
<feature type="coiled-coil region" evidence="1">
    <location>
        <begin position="124"/>
        <end position="158"/>
    </location>
</feature>
<keyword evidence="4" id="KW-1185">Reference proteome</keyword>
<evidence type="ECO:0000256" key="1">
    <source>
        <dbReference type="SAM" id="Coils"/>
    </source>
</evidence>
<evidence type="ECO:0000256" key="2">
    <source>
        <dbReference type="SAM" id="SignalP"/>
    </source>
</evidence>
<accession>A0A0D2KQH0</accession>
<dbReference type="InterPro" id="IPR016186">
    <property type="entry name" value="C-type_lectin-like/link_sf"/>
</dbReference>
<keyword evidence="2" id="KW-0732">Signal</keyword>
<feature type="signal peptide" evidence="2">
    <location>
        <begin position="1"/>
        <end position="26"/>
    </location>
</feature>
<dbReference type="Proteomes" id="UP000054498">
    <property type="component" value="Unassembled WGS sequence"/>
</dbReference>
<protein>
    <submittedName>
        <fullName evidence="3">Uncharacterized protein</fullName>
    </submittedName>
</protein>
<dbReference type="RefSeq" id="XP_013896893.1">
    <property type="nucleotide sequence ID" value="XM_014041439.1"/>
</dbReference>
<keyword evidence="1" id="KW-0175">Coiled coil</keyword>
<dbReference type="EMBL" id="KK102393">
    <property type="protein sequence ID" value="KIY97873.1"/>
    <property type="molecule type" value="Genomic_DNA"/>
</dbReference>
<gene>
    <name evidence="3" type="ORF">MNEG_10088</name>
</gene>
<dbReference type="GeneID" id="25727215"/>
<dbReference type="KEGG" id="mng:MNEG_10088"/>